<keyword evidence="2" id="KW-0456">Lyase</keyword>
<name>A0A1G5ZBQ6_9HYPH</name>
<dbReference type="STRING" id="1165689.SAMN02927914_04584"/>
<evidence type="ECO:0000256" key="1">
    <source>
        <dbReference type="SAM" id="SignalP"/>
    </source>
</evidence>
<evidence type="ECO:0000313" key="3">
    <source>
        <dbReference type="Proteomes" id="UP000198588"/>
    </source>
</evidence>
<accession>A0A1G5ZBQ6</accession>
<protein>
    <submittedName>
        <fullName evidence="2">Pectic acid lyase</fullName>
    </submittedName>
</protein>
<evidence type="ECO:0000313" key="2">
    <source>
        <dbReference type="EMBL" id="SDA91937.1"/>
    </source>
</evidence>
<dbReference type="OrthoDB" id="9804686at2"/>
<dbReference type="EMBL" id="FMXM01000016">
    <property type="protein sequence ID" value="SDA91937.1"/>
    <property type="molecule type" value="Genomic_DNA"/>
</dbReference>
<organism evidence="2 3">
    <name type="scientific">Mesorhizobium qingshengii</name>
    <dbReference type="NCBI Taxonomy" id="1165689"/>
    <lineage>
        <taxon>Bacteria</taxon>
        <taxon>Pseudomonadati</taxon>
        <taxon>Pseudomonadota</taxon>
        <taxon>Alphaproteobacteria</taxon>
        <taxon>Hyphomicrobiales</taxon>
        <taxon>Phyllobacteriaceae</taxon>
        <taxon>Mesorhizobium</taxon>
    </lineage>
</organism>
<keyword evidence="1" id="KW-0732">Signal</keyword>
<feature type="chain" id="PRO_5011648894" evidence="1">
    <location>
        <begin position="28"/>
        <end position="489"/>
    </location>
</feature>
<gene>
    <name evidence="2" type="ORF">SAMN02927914_04584</name>
</gene>
<dbReference type="GO" id="GO:0016829">
    <property type="term" value="F:lyase activity"/>
    <property type="evidence" value="ECO:0007669"/>
    <property type="project" value="UniProtKB-KW"/>
</dbReference>
<dbReference type="SUPFAM" id="SSF81853">
    <property type="entry name" value="Family 10 polysaccharide lyase"/>
    <property type="match status" value="1"/>
</dbReference>
<reference evidence="2 3" key="1">
    <citation type="submission" date="2016-10" db="EMBL/GenBank/DDBJ databases">
        <authorList>
            <person name="de Groot N.N."/>
        </authorList>
    </citation>
    <scope>NUCLEOTIDE SEQUENCE [LARGE SCALE GENOMIC DNA]</scope>
    <source>
        <strain evidence="2 3">CGMCC 1.12097</strain>
    </source>
</reference>
<feature type="signal peptide" evidence="1">
    <location>
        <begin position="1"/>
        <end position="27"/>
    </location>
</feature>
<dbReference type="Proteomes" id="UP000198588">
    <property type="component" value="Unassembled WGS sequence"/>
</dbReference>
<sequence length="489" mass="53851">MPGGSVAVPRHIASVLAVALSCGTALAGEPQPTVAEARGAIERAGTYFRDHLGVAGTYVWKYSLDGLKRVGEGGAVPASVGWVQPPGTPAVGAAFLRIFEVTGDKQWLQSAQVVATALVNTQLESGGWFYKIETDPQKAATWCYRALKVGGKSCHDIKDNPHRNETVLDDNNTQSVLNFLMWFDRASGGSDPDVRTCIDKALRRLMKVQYPNGAFPVFFTGTAPGADVETAAKASIPASWSHEWQKPDRPPYFIVNDNLPRDMGRLFLNAYRTYRDPAYLKTAEKVGDFLLAAQLPEPQQGWAQGYDRSMQPVWGRKFEPPGVVSRETAGNIDYLIELNEQDKDARLLDAAVSAATWLKAARLPDGKWARFYELNTNRPLYIDDGGKVTFDYKNLWQHYGMKTGAEIEPVFARLELAKRGLTASHQRLWISAADELSADELSSKVRQLIDSQDAQGRWVVGRLIQGEDFVDGVFALARFISPEASPSGK</sequence>
<proteinExistence type="predicted"/>
<dbReference type="Gene3D" id="1.50.10.20">
    <property type="match status" value="1"/>
</dbReference>
<dbReference type="AlphaFoldDB" id="A0A1G5ZBQ6"/>